<evidence type="ECO:0008006" key="3">
    <source>
        <dbReference type="Google" id="ProtNLM"/>
    </source>
</evidence>
<dbReference type="KEGG" id="slh:YH65_00310"/>
<dbReference type="OrthoDB" id="5372179at2"/>
<name>A0A7U4LZE8_9BACT</name>
<organism evidence="1 2">
    <name type="scientific">Sulfurovum lithotrophicum</name>
    <dbReference type="NCBI Taxonomy" id="206403"/>
    <lineage>
        <taxon>Bacteria</taxon>
        <taxon>Pseudomonadati</taxon>
        <taxon>Campylobacterota</taxon>
        <taxon>Epsilonproteobacteria</taxon>
        <taxon>Campylobacterales</taxon>
        <taxon>Sulfurovaceae</taxon>
        <taxon>Sulfurovum</taxon>
    </lineage>
</organism>
<protein>
    <recommendedName>
        <fullName evidence="3">DUF945 domain-containing protein</fullName>
    </recommendedName>
</protein>
<sequence>MKKLAFGLVGLVLIAVVYYFTNGSAQIIRQAKQQLNNELSTLQQSGFSVKERKSEKKKDHFIVSFDNPEKIVQYLNAQGAQMRIEDAKAIKGLQVGVDAAYLPDSYSAVSLDLYPVTLPESMRKELGEEDKKLVNHLRGMLAKKALLLHIDFNKMLSGFKGYIKDINETIEEDGEKATIAAKGMTFEGESKEEKISQFSQKIALLSLDAGKALQVKVSDIDGGYIRTGTTPYDITSRYRTGSIAVHMEPQLSLQIKNIENETKNSVNQGLLKSIVTTKAETVEINQAQKKYTIEKSRFDFTAENLDVAALEALQKTEPEDEAHINQLTQHLLSKGIVLTLNKFSAKKITENGKNLNGFDMNGTVSIAKSFDMNAVSQNPLLALDAIDIRTHISVSDELYALIIQDPRAMIMMMMVPPATKEGKKIYDIVFVKGKITVNGISF</sequence>
<accession>A0A7U4LZE8</accession>
<proteinExistence type="predicted"/>
<evidence type="ECO:0000313" key="1">
    <source>
        <dbReference type="EMBL" id="AKF24023.1"/>
    </source>
</evidence>
<dbReference type="RefSeq" id="WP_046550137.1">
    <property type="nucleotide sequence ID" value="NZ_CP011308.1"/>
</dbReference>
<reference evidence="1 2" key="1">
    <citation type="submission" date="2015-04" db="EMBL/GenBank/DDBJ databases">
        <title>Complete genome sequence of Sulfurovum lithotrophicum ATCC BAA-797T.</title>
        <authorList>
            <person name="Ahn J."/>
            <person name="Park G."/>
            <person name="Jeon W."/>
            <person name="Jang Y."/>
            <person name="Jang M."/>
            <person name="Lee H."/>
            <person name="Lee H."/>
        </authorList>
    </citation>
    <scope>NUCLEOTIDE SEQUENCE [LARGE SCALE GENOMIC DNA]</scope>
    <source>
        <strain evidence="2">ATCC BAA-797 / 42BKT</strain>
    </source>
</reference>
<dbReference type="EMBL" id="CP011308">
    <property type="protein sequence ID" value="AKF24023.1"/>
    <property type="molecule type" value="Genomic_DNA"/>
</dbReference>
<keyword evidence="2" id="KW-1185">Reference proteome</keyword>
<gene>
    <name evidence="1" type="ORF">YH65_00310</name>
</gene>
<dbReference type="AlphaFoldDB" id="A0A7U4LZE8"/>
<evidence type="ECO:0000313" key="2">
    <source>
        <dbReference type="Proteomes" id="UP000034444"/>
    </source>
</evidence>
<reference evidence="2" key="2">
    <citation type="journal article" date="2017" name="Stand. Genomic Sci.">
        <title>Complete genome sequence of the sulfur-oxidizing chemolithoautotrophic Sulfurovum lithotrophicum 42BKTT.</title>
        <authorList>
            <person name="Jeon W."/>
            <person name="Priscilla L."/>
            <person name="Park G."/>
            <person name="Lee H."/>
            <person name="Lee N."/>
            <person name="Lee D."/>
            <person name="Kwon H."/>
            <person name="Ahn I."/>
            <person name="Lee C."/>
            <person name="Lee H."/>
            <person name="Ahn J."/>
        </authorList>
    </citation>
    <scope>NUCLEOTIDE SEQUENCE [LARGE SCALE GENOMIC DNA]</scope>
    <source>
        <strain evidence="2">ATCC BAA-797 / 42BKT</strain>
    </source>
</reference>
<dbReference type="Proteomes" id="UP000034444">
    <property type="component" value="Chromosome"/>
</dbReference>